<comment type="caution">
    <text evidence="2">The sequence shown here is derived from an EMBL/GenBank/DDBJ whole genome shotgun (WGS) entry which is preliminary data.</text>
</comment>
<keyword evidence="1" id="KW-0732">Signal</keyword>
<organism evidence="2 3">
    <name type="scientific">Gracilibacillus dipsosauri</name>
    <dbReference type="NCBI Taxonomy" id="178340"/>
    <lineage>
        <taxon>Bacteria</taxon>
        <taxon>Bacillati</taxon>
        <taxon>Bacillota</taxon>
        <taxon>Bacilli</taxon>
        <taxon>Bacillales</taxon>
        <taxon>Bacillaceae</taxon>
        <taxon>Gracilibacillus</taxon>
    </lineage>
</organism>
<gene>
    <name evidence="2" type="ORF">DLJ74_13290</name>
</gene>
<dbReference type="InterPro" id="IPR052944">
    <property type="entry name" value="Sporulation_related"/>
</dbReference>
<dbReference type="RefSeq" id="WP_054861504.1">
    <property type="nucleotide sequence ID" value="NZ_QGTD01000011.1"/>
</dbReference>
<dbReference type="PANTHER" id="PTHR37507">
    <property type="entry name" value="SPORULATION PROTEIN YDCC"/>
    <property type="match status" value="1"/>
</dbReference>
<evidence type="ECO:0000313" key="3">
    <source>
        <dbReference type="Proteomes" id="UP000245624"/>
    </source>
</evidence>
<dbReference type="PANTHER" id="PTHR37507:SF2">
    <property type="entry name" value="SPORULATION PROTEIN YDCC"/>
    <property type="match status" value="1"/>
</dbReference>
<feature type="signal peptide" evidence="1">
    <location>
        <begin position="1"/>
        <end position="19"/>
    </location>
</feature>
<keyword evidence="3" id="KW-1185">Reference proteome</keyword>
<evidence type="ECO:0000256" key="1">
    <source>
        <dbReference type="SAM" id="SignalP"/>
    </source>
</evidence>
<name>A0A317KXL1_9BACI</name>
<feature type="chain" id="PRO_5039312775" evidence="1">
    <location>
        <begin position="20"/>
        <end position="338"/>
    </location>
</feature>
<reference evidence="2 3" key="1">
    <citation type="submission" date="2018-05" db="EMBL/GenBank/DDBJ databases">
        <title>Genomic analysis of Gracilibacillus dipsosauri DD1 reveals novel features of a salt-tolerant amylase.</title>
        <authorList>
            <person name="Deutch C.E."/>
            <person name="Yang S."/>
        </authorList>
    </citation>
    <scope>NUCLEOTIDE SEQUENCE [LARGE SCALE GENOMIC DNA]</scope>
    <source>
        <strain evidence="2 3">DD1</strain>
    </source>
</reference>
<protein>
    <submittedName>
        <fullName evidence="2">DUF4367 domain-containing protein</fullName>
    </submittedName>
</protein>
<dbReference type="InterPro" id="IPR029046">
    <property type="entry name" value="LolA/LolB/LppX"/>
</dbReference>
<dbReference type="EMBL" id="QGTD01000011">
    <property type="protein sequence ID" value="PWU68063.1"/>
    <property type="molecule type" value="Genomic_DNA"/>
</dbReference>
<dbReference type="Gene3D" id="2.50.20.10">
    <property type="entry name" value="Lipoprotein localisation LolA/LolB/LppX"/>
    <property type="match status" value="1"/>
</dbReference>
<sequence length="338" mass="38987">MKKYIIFFMSVLFVVFLAACGEKSKDDVLEKLESTADKMNAYQTQALMTLQTGNEDQAYRIEVTHKKKDFYRVLLKNEQDEESSQIILRNKEGVFVLTPALNKSFKFQSEWPDNKSQPYLYQSLIQDIKDDSEATFTSTDDYFVFETRTNYESNSNLPYQTIYFDKKTYAPVLVKVLDNDKKSMVEVEFTSFEFDPELPEDTFNMEKNMTSSIFGVPTMAQEDLPSELQIFYPAEQLGAELVEENRMETENGDRVMLSYEGERNFTIIQEMVTSYPTSAQSPELVNGDPVDLGFTMGAMSETTLEWQYNGINYYLASEDLTKQEMIDVATSIHQTAEK</sequence>
<evidence type="ECO:0000313" key="2">
    <source>
        <dbReference type="EMBL" id="PWU68063.1"/>
    </source>
</evidence>
<dbReference type="AlphaFoldDB" id="A0A317KXL1"/>
<dbReference type="PROSITE" id="PS51257">
    <property type="entry name" value="PROKAR_LIPOPROTEIN"/>
    <property type="match status" value="1"/>
</dbReference>
<accession>A0A317KXL1</accession>
<dbReference type="OrthoDB" id="9785380at2"/>
<proteinExistence type="predicted"/>
<dbReference type="SUPFAM" id="SSF89392">
    <property type="entry name" value="Prokaryotic lipoproteins and lipoprotein localization factors"/>
    <property type="match status" value="1"/>
</dbReference>
<dbReference type="Proteomes" id="UP000245624">
    <property type="component" value="Unassembled WGS sequence"/>
</dbReference>